<evidence type="ECO:0000259" key="2">
    <source>
        <dbReference type="Pfam" id="PF02754"/>
    </source>
</evidence>
<dbReference type="PANTHER" id="PTHR42947">
    <property type="entry name" value="COB--COM HETERODISULFIDE REDUCTASE SUBUNIT B 1"/>
    <property type="match status" value="1"/>
</dbReference>
<feature type="domain" description="Cysteine-rich" evidence="2">
    <location>
        <begin position="153"/>
        <end position="242"/>
    </location>
</feature>
<dbReference type="GO" id="GO:0016491">
    <property type="term" value="F:oxidoreductase activity"/>
    <property type="evidence" value="ECO:0007669"/>
    <property type="project" value="UniProtKB-KW"/>
</dbReference>
<protein>
    <submittedName>
        <fullName evidence="3">8-methylmenaquinol:fumarate reductase membrane anchor subunit</fullName>
    </submittedName>
</protein>
<name>A0A942A539_9BACT</name>
<accession>A0A942A539</accession>
<proteinExistence type="predicted"/>
<keyword evidence="1" id="KW-0560">Oxidoreductase</keyword>
<gene>
    <name evidence="3" type="ORF">MAG551_02175</name>
</gene>
<evidence type="ECO:0000313" key="3">
    <source>
        <dbReference type="EMBL" id="MBS1259109.1"/>
    </source>
</evidence>
<sequence length="295" mass="32423">MQIEEKTKIGYYPGCAITMGSSSEEYGTSVLRVAEEIGPELEEIHDWNCCGASSAHATNHKLSTALSIRNISLAEQSGYKEILAPCPMCSQRLIVSQNDVEEDEELKKDVEDAIEMPCNGGVKIINYLELIKNYCMDEIAEKKKKTPKDLKIASYYGCLLLRPPKVLKFDDPENPTSMEEIVEATGATSVDWELKTNCCGGGFTLSRTDVVLKLTNDILECAADAGADAIAVACPMCHANLDMRQKKIGKEYNRKFDIPIVYISELIGLALDLGPISLGLNKHFIDTESVVNAFA</sequence>
<organism evidence="3 4">
    <name type="scientific">Candidatus Scalindua arabica</name>
    <dbReference type="NCBI Taxonomy" id="1127984"/>
    <lineage>
        <taxon>Bacteria</taxon>
        <taxon>Pseudomonadati</taxon>
        <taxon>Planctomycetota</taxon>
        <taxon>Candidatus Brocadiia</taxon>
        <taxon>Candidatus Brocadiales</taxon>
        <taxon>Candidatus Scalinduaceae</taxon>
        <taxon>Candidatus Scalindua</taxon>
    </lineage>
</organism>
<dbReference type="AlphaFoldDB" id="A0A942A539"/>
<dbReference type="Gene3D" id="1.20.1050.140">
    <property type="match status" value="1"/>
</dbReference>
<dbReference type="EMBL" id="JAANXD010000081">
    <property type="protein sequence ID" value="MBS1259109.1"/>
    <property type="molecule type" value="Genomic_DNA"/>
</dbReference>
<dbReference type="InterPro" id="IPR004017">
    <property type="entry name" value="Cys_rich_dom"/>
</dbReference>
<feature type="domain" description="Cysteine-rich" evidence="2">
    <location>
        <begin position="10"/>
        <end position="91"/>
    </location>
</feature>
<dbReference type="Proteomes" id="UP000722750">
    <property type="component" value="Unassembled WGS sequence"/>
</dbReference>
<dbReference type="Gene3D" id="3.40.50.11810">
    <property type="match status" value="1"/>
</dbReference>
<dbReference type="InterPro" id="IPR051278">
    <property type="entry name" value="HdrB/HdrD_reductase"/>
</dbReference>
<reference evidence="3" key="1">
    <citation type="journal article" date="2021" name="ISME J.">
        <title>Fine-scale metabolic discontinuity in a stratified prokaryote microbiome of a Red Sea deep halocline.</title>
        <authorList>
            <person name="Michoud G."/>
            <person name="Ngugi D.K."/>
            <person name="Barozzi A."/>
            <person name="Merlino G."/>
            <person name="Calleja M.L."/>
            <person name="Delgado-Huertas A."/>
            <person name="Moran X.A.G."/>
            <person name="Daffonchio D."/>
        </authorList>
    </citation>
    <scope>NUCLEOTIDE SEQUENCE</scope>
    <source>
        <strain evidence="3">SuakinDeep_MAG55_1</strain>
    </source>
</reference>
<dbReference type="PANTHER" id="PTHR42947:SF1">
    <property type="entry name" value="COB--COM HETERODISULFIDE REDUCTASE SUBUNIT B 1"/>
    <property type="match status" value="1"/>
</dbReference>
<comment type="caution">
    <text evidence="3">The sequence shown here is derived from an EMBL/GenBank/DDBJ whole genome shotgun (WGS) entry which is preliminary data.</text>
</comment>
<dbReference type="Pfam" id="PF02754">
    <property type="entry name" value="CCG"/>
    <property type="match status" value="2"/>
</dbReference>
<evidence type="ECO:0000256" key="1">
    <source>
        <dbReference type="ARBA" id="ARBA00023002"/>
    </source>
</evidence>
<evidence type="ECO:0000313" key="4">
    <source>
        <dbReference type="Proteomes" id="UP000722750"/>
    </source>
</evidence>